<feature type="transmembrane region" description="Helical" evidence="1">
    <location>
        <begin position="12"/>
        <end position="31"/>
    </location>
</feature>
<evidence type="ECO:0000313" key="3">
    <source>
        <dbReference type="Proteomes" id="UP000503447"/>
    </source>
</evidence>
<reference evidence="3" key="1">
    <citation type="submission" date="2020-05" db="EMBL/GenBank/DDBJ databases">
        <title>Frigoriglobus tundricola gen. nov., sp. nov., a psychrotolerant cellulolytic planctomycete of the family Gemmataceae with two divergent copies of 16S rRNA gene.</title>
        <authorList>
            <person name="Kulichevskaya I.S."/>
            <person name="Ivanova A.A."/>
            <person name="Naumoff D.G."/>
            <person name="Beletsky A.V."/>
            <person name="Rijpstra W.I.C."/>
            <person name="Sinninghe Damste J.S."/>
            <person name="Mardanov A.V."/>
            <person name="Ravin N.V."/>
            <person name="Dedysh S.N."/>
        </authorList>
    </citation>
    <scope>NUCLEOTIDE SEQUENCE [LARGE SCALE GENOMIC DNA]</scope>
    <source>
        <strain evidence="3">PL17</strain>
    </source>
</reference>
<keyword evidence="3" id="KW-1185">Reference proteome</keyword>
<sequence>MWYGIAADLMVAIHITYVAYVILGQLAIVIAAPMKWQWARNPWFRVTHLGAIAVVAYEAVRGLRCPLTVWEEQLRALAGQTFGGSDTFMGRILHDLLFVENMPEIAFTIGYCGMALLVVQGLIMYPPRWFRVARTAKTDTARPALA</sequence>
<accession>A0A6M5YSU6</accession>
<organism evidence="2 3">
    <name type="scientific">Frigoriglobus tundricola</name>
    <dbReference type="NCBI Taxonomy" id="2774151"/>
    <lineage>
        <taxon>Bacteria</taxon>
        <taxon>Pseudomonadati</taxon>
        <taxon>Planctomycetota</taxon>
        <taxon>Planctomycetia</taxon>
        <taxon>Gemmatales</taxon>
        <taxon>Gemmataceae</taxon>
        <taxon>Frigoriglobus</taxon>
    </lineage>
</organism>
<dbReference type="KEGG" id="ftj:FTUN_3940"/>
<feature type="transmembrane region" description="Helical" evidence="1">
    <location>
        <begin position="105"/>
        <end position="125"/>
    </location>
</feature>
<keyword evidence="1" id="KW-1133">Transmembrane helix</keyword>
<keyword evidence="1 2" id="KW-0812">Transmembrane</keyword>
<evidence type="ECO:0000313" key="2">
    <source>
        <dbReference type="EMBL" id="QJW96383.1"/>
    </source>
</evidence>
<dbReference type="AlphaFoldDB" id="A0A6M5YSU6"/>
<name>A0A6M5YSU6_9BACT</name>
<gene>
    <name evidence="2" type="ORF">FTUN_3940</name>
</gene>
<dbReference type="InterPro" id="IPR021218">
    <property type="entry name" value="DUF2784"/>
</dbReference>
<dbReference type="Proteomes" id="UP000503447">
    <property type="component" value="Chromosome"/>
</dbReference>
<keyword evidence="1" id="KW-0472">Membrane</keyword>
<protein>
    <submittedName>
        <fullName evidence="2">Putative TRANSMEMBRANE PROTEIN</fullName>
    </submittedName>
</protein>
<evidence type="ECO:0000256" key="1">
    <source>
        <dbReference type="SAM" id="Phobius"/>
    </source>
</evidence>
<dbReference type="RefSeq" id="WP_171471979.1">
    <property type="nucleotide sequence ID" value="NZ_CP053452.2"/>
</dbReference>
<dbReference type="Pfam" id="PF10861">
    <property type="entry name" value="DUF2784"/>
    <property type="match status" value="1"/>
</dbReference>
<proteinExistence type="predicted"/>
<dbReference type="EMBL" id="CP053452">
    <property type="protein sequence ID" value="QJW96383.1"/>
    <property type="molecule type" value="Genomic_DNA"/>
</dbReference>